<dbReference type="Pfam" id="PF21303">
    <property type="entry name" value="TetR_C_39"/>
    <property type="match status" value="1"/>
</dbReference>
<protein>
    <submittedName>
        <fullName evidence="4">TetR/AcrR family transcriptional regulator</fullName>
    </submittedName>
</protein>
<dbReference type="InterPro" id="IPR036271">
    <property type="entry name" value="Tet_transcr_reg_TetR-rel_C_sf"/>
</dbReference>
<dbReference type="InterPro" id="IPR009057">
    <property type="entry name" value="Homeodomain-like_sf"/>
</dbReference>
<evidence type="ECO:0000256" key="1">
    <source>
        <dbReference type="ARBA" id="ARBA00023125"/>
    </source>
</evidence>
<name>A0ABV6DJH0_9BACL</name>
<keyword evidence="1 2" id="KW-0238">DNA-binding</keyword>
<dbReference type="RefSeq" id="WP_377469999.1">
    <property type="nucleotide sequence ID" value="NZ_JBHLWN010000035.1"/>
</dbReference>
<keyword evidence="5" id="KW-1185">Reference proteome</keyword>
<evidence type="ECO:0000259" key="3">
    <source>
        <dbReference type="PROSITE" id="PS50977"/>
    </source>
</evidence>
<sequence>MPRIAKDPQERRNEILDAAMELFNTKGYANTAVSDIVKKVGVAQGTFYYYFKSKEEIAAAAHDRSLAFRLAFVKAVSEDKALNAVDKLRKVLLEGFPAPQKDHVIFEYLHDESNSILHQKYLVAKIAAFHPFLTDIVQQGISEGVFQVDHPGDVTEFLLVGISFLFDRGIFGWSEEELTKKYQALETIVDRLLGGTNLISVGVLSNMNHQG</sequence>
<accession>A0ABV6DJH0</accession>
<evidence type="ECO:0000313" key="5">
    <source>
        <dbReference type="Proteomes" id="UP001589776"/>
    </source>
</evidence>
<feature type="DNA-binding region" description="H-T-H motif" evidence="2">
    <location>
        <begin position="32"/>
        <end position="51"/>
    </location>
</feature>
<dbReference type="InterPro" id="IPR050624">
    <property type="entry name" value="HTH-type_Tx_Regulator"/>
</dbReference>
<dbReference type="InterPro" id="IPR001647">
    <property type="entry name" value="HTH_TetR"/>
</dbReference>
<dbReference type="SUPFAM" id="SSF48498">
    <property type="entry name" value="Tetracyclin repressor-like, C-terminal domain"/>
    <property type="match status" value="1"/>
</dbReference>
<proteinExistence type="predicted"/>
<dbReference type="PANTHER" id="PTHR43479">
    <property type="entry name" value="ACREF/ENVCD OPERON REPRESSOR-RELATED"/>
    <property type="match status" value="1"/>
</dbReference>
<dbReference type="EMBL" id="JBHLWN010000035">
    <property type="protein sequence ID" value="MFC0212776.1"/>
    <property type="molecule type" value="Genomic_DNA"/>
</dbReference>
<dbReference type="PRINTS" id="PR00455">
    <property type="entry name" value="HTHTETR"/>
</dbReference>
<organism evidence="4 5">
    <name type="scientific">Paenibacillus chartarius</name>
    <dbReference type="NCBI Taxonomy" id="747481"/>
    <lineage>
        <taxon>Bacteria</taxon>
        <taxon>Bacillati</taxon>
        <taxon>Bacillota</taxon>
        <taxon>Bacilli</taxon>
        <taxon>Bacillales</taxon>
        <taxon>Paenibacillaceae</taxon>
        <taxon>Paenibacillus</taxon>
    </lineage>
</organism>
<reference evidence="4 5" key="1">
    <citation type="submission" date="2024-09" db="EMBL/GenBank/DDBJ databases">
        <authorList>
            <person name="Sun Q."/>
            <person name="Mori K."/>
        </authorList>
    </citation>
    <scope>NUCLEOTIDE SEQUENCE [LARGE SCALE GENOMIC DNA]</scope>
    <source>
        <strain evidence="4 5">CCM 7759</strain>
    </source>
</reference>
<comment type="caution">
    <text evidence="4">The sequence shown here is derived from an EMBL/GenBank/DDBJ whole genome shotgun (WGS) entry which is preliminary data.</text>
</comment>
<evidence type="ECO:0000256" key="2">
    <source>
        <dbReference type="PROSITE-ProRule" id="PRU00335"/>
    </source>
</evidence>
<dbReference type="InterPro" id="IPR049149">
    <property type="entry name" value="TetR/AcrR_C"/>
</dbReference>
<dbReference type="PROSITE" id="PS50977">
    <property type="entry name" value="HTH_TETR_2"/>
    <property type="match status" value="1"/>
</dbReference>
<feature type="domain" description="HTH tetR-type" evidence="3">
    <location>
        <begin position="9"/>
        <end position="69"/>
    </location>
</feature>
<dbReference type="Gene3D" id="1.10.357.10">
    <property type="entry name" value="Tetracycline Repressor, domain 2"/>
    <property type="match status" value="1"/>
</dbReference>
<gene>
    <name evidence="4" type="ORF">ACFFK0_09915</name>
</gene>
<evidence type="ECO:0000313" key="4">
    <source>
        <dbReference type="EMBL" id="MFC0212776.1"/>
    </source>
</evidence>
<dbReference type="Pfam" id="PF00440">
    <property type="entry name" value="TetR_N"/>
    <property type="match status" value="1"/>
</dbReference>
<dbReference type="PANTHER" id="PTHR43479:SF11">
    <property type="entry name" value="ACREF_ENVCD OPERON REPRESSOR-RELATED"/>
    <property type="match status" value="1"/>
</dbReference>
<dbReference type="Proteomes" id="UP001589776">
    <property type="component" value="Unassembled WGS sequence"/>
</dbReference>
<dbReference type="SUPFAM" id="SSF46689">
    <property type="entry name" value="Homeodomain-like"/>
    <property type="match status" value="1"/>
</dbReference>